<organism evidence="2 3">
    <name type="scientific">Methylomonas denitrificans</name>
    <dbReference type="NCBI Taxonomy" id="1538553"/>
    <lineage>
        <taxon>Bacteria</taxon>
        <taxon>Pseudomonadati</taxon>
        <taxon>Pseudomonadota</taxon>
        <taxon>Gammaproteobacteria</taxon>
        <taxon>Methylococcales</taxon>
        <taxon>Methylococcaceae</taxon>
        <taxon>Methylomonas</taxon>
    </lineage>
</organism>
<feature type="domain" description="DUF3616" evidence="1">
    <location>
        <begin position="15"/>
        <end position="90"/>
    </location>
</feature>
<feature type="domain" description="DUF3616" evidence="1">
    <location>
        <begin position="122"/>
        <end position="239"/>
    </location>
</feature>
<reference evidence="2 3" key="1">
    <citation type="journal article" date="2015" name="Environ. Microbiol.">
        <title>Methane oxidation coupled to nitrate reduction under hypoxia by the Gammaproteobacterium Methylomonas denitrificans, sp. nov. type strain FJG1.</title>
        <authorList>
            <person name="Kits K.D."/>
            <person name="Klotz M.G."/>
            <person name="Stein L.Y."/>
        </authorList>
    </citation>
    <scope>NUCLEOTIDE SEQUENCE [LARGE SCALE GENOMIC DNA]</scope>
    <source>
        <strain evidence="2 3">FJG1</strain>
    </source>
</reference>
<dbReference type="SUPFAM" id="SSF75011">
    <property type="entry name" value="3-carboxy-cis,cis-mucoante lactonizing enzyme"/>
    <property type="match status" value="1"/>
</dbReference>
<dbReference type="InterPro" id="IPR022060">
    <property type="entry name" value="DUF3616"/>
</dbReference>
<dbReference type="EMBL" id="CP014476">
    <property type="protein sequence ID" value="AMK77835.1"/>
    <property type="molecule type" value="Genomic_DNA"/>
</dbReference>
<name>A0A126T6X3_9GAMM</name>
<sequence length="306" mass="34157">MDIKTYKGRSNVSGAIALNDRYFIVADDEDNELSVFDKNAEKATKPAIALSEVFDGEIEDGKHQEIDLEGGARIGDIYFWIGSHSTNSEGDERRARRRLFGIHLTEVEPGKFSAQRYGSIYTQLIADLKQDQRFARYDWEQAEHIQPKGKGGLSIEGLTATPKNGLLIGFRNPLAGGDTENGFLKNGKAILVHLLNPLALLQGQAAQFAEPIELDLDGLGIRDIAWRQDHQYLIVAGPYHANEDRLEKHWLCLWDSDSGKLTRLDRIDLGDLNIEAAFFFPGQNDRVELLSDDGEQKGFQCVSVAL</sequence>
<evidence type="ECO:0000313" key="2">
    <source>
        <dbReference type="EMBL" id="AMK77835.1"/>
    </source>
</evidence>
<dbReference type="KEGG" id="mdn:JT25_015355"/>
<proteinExistence type="predicted"/>
<dbReference type="OrthoDB" id="5560405at2"/>
<dbReference type="Pfam" id="PF12275">
    <property type="entry name" value="DUF3616"/>
    <property type="match status" value="2"/>
</dbReference>
<dbReference type="AlphaFoldDB" id="A0A126T6X3"/>
<gene>
    <name evidence="2" type="ORF">JT25_015355</name>
</gene>
<dbReference type="Proteomes" id="UP000030512">
    <property type="component" value="Chromosome"/>
</dbReference>
<dbReference type="STRING" id="1538553.JT25_015355"/>
<evidence type="ECO:0000313" key="3">
    <source>
        <dbReference type="Proteomes" id="UP000030512"/>
    </source>
</evidence>
<dbReference type="RefSeq" id="WP_062329092.1">
    <property type="nucleotide sequence ID" value="NZ_CP014476.1"/>
</dbReference>
<protein>
    <recommendedName>
        <fullName evidence="1">DUF3616 domain-containing protein</fullName>
    </recommendedName>
</protein>
<accession>A0A126T6X3</accession>
<keyword evidence="3" id="KW-1185">Reference proteome</keyword>
<evidence type="ECO:0000259" key="1">
    <source>
        <dbReference type="Pfam" id="PF12275"/>
    </source>
</evidence>